<reference evidence="3" key="1">
    <citation type="submission" date="2023-08" db="EMBL/GenBank/DDBJ databases">
        <title>A de novo genome assembly of Solanum verrucosum Schlechtendal, a Mexican diploid species geographically isolated from the other diploid A-genome species in potato relatives.</title>
        <authorList>
            <person name="Hosaka K."/>
        </authorList>
    </citation>
    <scope>NUCLEOTIDE SEQUENCE</scope>
    <source>
        <tissue evidence="3">Young leaves</tissue>
    </source>
</reference>
<proteinExistence type="predicted"/>
<evidence type="ECO:0000313" key="3">
    <source>
        <dbReference type="EMBL" id="WMV23019.1"/>
    </source>
</evidence>
<keyword evidence="1" id="KW-0472">Membrane</keyword>
<name>A0AAF0TKX3_SOLVR</name>
<dbReference type="InterPro" id="IPR002182">
    <property type="entry name" value="NB-ARC"/>
</dbReference>
<dbReference type="SUPFAM" id="SSF52540">
    <property type="entry name" value="P-loop containing nucleoside triphosphate hydrolases"/>
    <property type="match status" value="1"/>
</dbReference>
<dbReference type="InterPro" id="IPR027417">
    <property type="entry name" value="P-loop_NTPase"/>
</dbReference>
<dbReference type="PANTHER" id="PTHR19338:SF70">
    <property type="entry name" value="NB-ARC DOMAIN-CONTAINING PROTEIN"/>
    <property type="match status" value="1"/>
</dbReference>
<keyword evidence="1" id="KW-0812">Transmembrane</keyword>
<feature type="domain" description="NB-ARC" evidence="2">
    <location>
        <begin position="39"/>
        <end position="96"/>
    </location>
</feature>
<dbReference type="PANTHER" id="PTHR19338">
    <property type="entry name" value="TRANSLOCASE OF INNER MITOCHONDRIAL MEMBRANE 13 HOMOLOG"/>
    <property type="match status" value="1"/>
</dbReference>
<dbReference type="Pfam" id="PF00931">
    <property type="entry name" value="NB-ARC"/>
    <property type="match status" value="1"/>
</dbReference>
<sequence length="108" mass="12466">METVFNFCFFLYFPVISVLITKLSIVLSSIGHEKDDTWIIDQLLDEHEFELDVISIVRMPRLSKTTLANKVFNNTLVASHFNVRAWCTVSISIISQRCYGKFFSKLLA</sequence>
<evidence type="ECO:0000259" key="2">
    <source>
        <dbReference type="Pfam" id="PF00931"/>
    </source>
</evidence>
<gene>
    <name evidence="3" type="ORF">MTR67_016404</name>
</gene>
<organism evidence="3 4">
    <name type="scientific">Solanum verrucosum</name>
    <dbReference type="NCBI Taxonomy" id="315347"/>
    <lineage>
        <taxon>Eukaryota</taxon>
        <taxon>Viridiplantae</taxon>
        <taxon>Streptophyta</taxon>
        <taxon>Embryophyta</taxon>
        <taxon>Tracheophyta</taxon>
        <taxon>Spermatophyta</taxon>
        <taxon>Magnoliopsida</taxon>
        <taxon>eudicotyledons</taxon>
        <taxon>Gunneridae</taxon>
        <taxon>Pentapetalae</taxon>
        <taxon>asterids</taxon>
        <taxon>lamiids</taxon>
        <taxon>Solanales</taxon>
        <taxon>Solanaceae</taxon>
        <taxon>Solanoideae</taxon>
        <taxon>Solaneae</taxon>
        <taxon>Solanum</taxon>
    </lineage>
</organism>
<dbReference type="AlphaFoldDB" id="A0AAF0TKX3"/>
<keyword evidence="1" id="KW-1133">Transmembrane helix</keyword>
<evidence type="ECO:0000313" key="4">
    <source>
        <dbReference type="Proteomes" id="UP001234989"/>
    </source>
</evidence>
<dbReference type="Gene3D" id="3.40.50.300">
    <property type="entry name" value="P-loop containing nucleotide triphosphate hydrolases"/>
    <property type="match status" value="1"/>
</dbReference>
<dbReference type="GO" id="GO:0043531">
    <property type="term" value="F:ADP binding"/>
    <property type="evidence" value="ECO:0007669"/>
    <property type="project" value="InterPro"/>
</dbReference>
<keyword evidence="4" id="KW-1185">Reference proteome</keyword>
<dbReference type="EMBL" id="CP133615">
    <property type="protein sequence ID" value="WMV23019.1"/>
    <property type="molecule type" value="Genomic_DNA"/>
</dbReference>
<protein>
    <recommendedName>
        <fullName evidence="2">NB-ARC domain-containing protein</fullName>
    </recommendedName>
</protein>
<dbReference type="Proteomes" id="UP001234989">
    <property type="component" value="Chromosome 4"/>
</dbReference>
<evidence type="ECO:0000256" key="1">
    <source>
        <dbReference type="SAM" id="Phobius"/>
    </source>
</evidence>
<feature type="transmembrane region" description="Helical" evidence="1">
    <location>
        <begin position="7"/>
        <end position="27"/>
    </location>
</feature>
<accession>A0AAF0TKX3</accession>